<keyword evidence="5" id="KW-1185">Reference proteome</keyword>
<dbReference type="SUPFAM" id="SSF55874">
    <property type="entry name" value="ATPase domain of HSP90 chaperone/DNA topoisomerase II/histidine kinase"/>
    <property type="match status" value="1"/>
</dbReference>
<feature type="modified residue" description="4-aspartylphosphate" evidence="2">
    <location>
        <position position="58"/>
    </location>
</feature>
<dbReference type="CDD" id="cd16936">
    <property type="entry name" value="HATPase_RsbW-like"/>
    <property type="match status" value="1"/>
</dbReference>
<gene>
    <name evidence="4" type="ORF">GCM10009843_15080</name>
</gene>
<keyword evidence="1" id="KW-0808">Transferase</keyword>
<protein>
    <recommendedName>
        <fullName evidence="3">Response regulatory domain-containing protein</fullName>
    </recommendedName>
</protein>
<dbReference type="Gene3D" id="3.30.565.10">
    <property type="entry name" value="Histidine kinase-like ATPase, C-terminal domain"/>
    <property type="match status" value="1"/>
</dbReference>
<dbReference type="RefSeq" id="WP_344303066.1">
    <property type="nucleotide sequence ID" value="NZ_BAAAQQ010000007.1"/>
</dbReference>
<keyword evidence="1" id="KW-0418">Kinase</keyword>
<accession>A0ABN2Y4B0</accession>
<sequence>MTTPSIRLLLVDDSAETRTLVRVAARVRGGFEVVGEAESGAEAVALAVTLQPDVVMLDLRLPDADGADVLTRMRAAAPGVKIVVFSGAATRHRARVEPHAEALLGKDSGIDRLLDVLAWVAGAPAERRELDFPGDLASVVDARRFVREALMSLRAEDVLDAAYLVVSELAANAVMHARSDYRVVVSRHGELIRVAVSDRGSGSPEPRTYDVTSESGRGLHLVSALAHSWGVDSSPDDKTVWAELARS</sequence>
<dbReference type="Proteomes" id="UP001500575">
    <property type="component" value="Unassembled WGS sequence"/>
</dbReference>
<comment type="caution">
    <text evidence="4">The sequence shown here is derived from an EMBL/GenBank/DDBJ whole genome shotgun (WGS) entry which is preliminary data.</text>
</comment>
<dbReference type="Gene3D" id="3.40.50.2300">
    <property type="match status" value="1"/>
</dbReference>
<evidence type="ECO:0000259" key="3">
    <source>
        <dbReference type="PROSITE" id="PS50110"/>
    </source>
</evidence>
<dbReference type="Pfam" id="PF00072">
    <property type="entry name" value="Response_reg"/>
    <property type="match status" value="1"/>
</dbReference>
<dbReference type="CDD" id="cd17535">
    <property type="entry name" value="REC_NarL-like"/>
    <property type="match status" value="1"/>
</dbReference>
<dbReference type="EMBL" id="BAAAQQ010000007">
    <property type="protein sequence ID" value="GAA2121108.1"/>
    <property type="molecule type" value="Genomic_DNA"/>
</dbReference>
<dbReference type="InterPro" id="IPR036890">
    <property type="entry name" value="HATPase_C_sf"/>
</dbReference>
<proteinExistence type="predicted"/>
<evidence type="ECO:0000256" key="2">
    <source>
        <dbReference type="PROSITE-ProRule" id="PRU00169"/>
    </source>
</evidence>
<evidence type="ECO:0000313" key="5">
    <source>
        <dbReference type="Proteomes" id="UP001500575"/>
    </source>
</evidence>
<keyword evidence="1" id="KW-0723">Serine/threonine-protein kinase</keyword>
<dbReference type="SMART" id="SM00448">
    <property type="entry name" value="REC"/>
    <property type="match status" value="1"/>
</dbReference>
<dbReference type="PROSITE" id="PS50110">
    <property type="entry name" value="RESPONSE_REGULATORY"/>
    <property type="match status" value="1"/>
</dbReference>
<dbReference type="InterPro" id="IPR050267">
    <property type="entry name" value="Anti-sigma-factor_SerPK"/>
</dbReference>
<dbReference type="InterPro" id="IPR001789">
    <property type="entry name" value="Sig_transdc_resp-reg_receiver"/>
</dbReference>
<reference evidence="4 5" key="1">
    <citation type="journal article" date="2019" name="Int. J. Syst. Evol. Microbiol.">
        <title>The Global Catalogue of Microorganisms (GCM) 10K type strain sequencing project: providing services to taxonomists for standard genome sequencing and annotation.</title>
        <authorList>
            <consortium name="The Broad Institute Genomics Platform"/>
            <consortium name="The Broad Institute Genome Sequencing Center for Infectious Disease"/>
            <person name="Wu L."/>
            <person name="Ma J."/>
        </authorList>
    </citation>
    <scope>NUCLEOTIDE SEQUENCE [LARGE SCALE GENOMIC DNA]</scope>
    <source>
        <strain evidence="4 5">JCM 16021</strain>
    </source>
</reference>
<dbReference type="PANTHER" id="PTHR35526">
    <property type="entry name" value="ANTI-SIGMA-F FACTOR RSBW-RELATED"/>
    <property type="match status" value="1"/>
</dbReference>
<dbReference type="PANTHER" id="PTHR35526:SF3">
    <property type="entry name" value="ANTI-SIGMA-F FACTOR RSBW"/>
    <property type="match status" value="1"/>
</dbReference>
<dbReference type="Pfam" id="PF13581">
    <property type="entry name" value="HATPase_c_2"/>
    <property type="match status" value="1"/>
</dbReference>
<dbReference type="InterPro" id="IPR011006">
    <property type="entry name" value="CheY-like_superfamily"/>
</dbReference>
<dbReference type="InterPro" id="IPR003594">
    <property type="entry name" value="HATPase_dom"/>
</dbReference>
<organism evidence="4 5">
    <name type="scientific">Nocardioides bigeumensis</name>
    <dbReference type="NCBI Taxonomy" id="433657"/>
    <lineage>
        <taxon>Bacteria</taxon>
        <taxon>Bacillati</taxon>
        <taxon>Actinomycetota</taxon>
        <taxon>Actinomycetes</taxon>
        <taxon>Propionibacteriales</taxon>
        <taxon>Nocardioidaceae</taxon>
        <taxon>Nocardioides</taxon>
    </lineage>
</organism>
<evidence type="ECO:0000256" key="1">
    <source>
        <dbReference type="ARBA" id="ARBA00022527"/>
    </source>
</evidence>
<evidence type="ECO:0000313" key="4">
    <source>
        <dbReference type="EMBL" id="GAA2121108.1"/>
    </source>
</evidence>
<feature type="domain" description="Response regulatory" evidence="3">
    <location>
        <begin position="7"/>
        <end position="121"/>
    </location>
</feature>
<keyword evidence="2" id="KW-0597">Phosphoprotein</keyword>
<dbReference type="SUPFAM" id="SSF52172">
    <property type="entry name" value="CheY-like"/>
    <property type="match status" value="1"/>
</dbReference>
<name>A0ABN2Y4B0_9ACTN</name>
<dbReference type="InterPro" id="IPR058245">
    <property type="entry name" value="NreC/VraR/RcsB-like_REC"/>
</dbReference>